<name>A0A8C0K582_CANLU</name>
<dbReference type="GeneTree" id="ENSGT00390000010849"/>
<dbReference type="AlphaFoldDB" id="A0A8C0K582"/>
<evidence type="ECO:0000256" key="1">
    <source>
        <dbReference type="SAM" id="Phobius"/>
    </source>
</evidence>
<feature type="transmembrane region" description="Helical" evidence="1">
    <location>
        <begin position="134"/>
        <end position="154"/>
    </location>
</feature>
<dbReference type="Proteomes" id="UP000694391">
    <property type="component" value="Unplaced"/>
</dbReference>
<keyword evidence="3" id="KW-1185">Reference proteome</keyword>
<keyword evidence="1" id="KW-1133">Transmembrane helix</keyword>
<protein>
    <submittedName>
        <fullName evidence="2">Uncharacterized protein</fullName>
    </submittedName>
</protein>
<evidence type="ECO:0000313" key="3">
    <source>
        <dbReference type="Proteomes" id="UP000694391"/>
    </source>
</evidence>
<accession>A0A8C0K582</accession>
<dbReference type="Ensembl" id="ENSCAFT00020012963.1">
    <property type="protein sequence ID" value="ENSCAFP00020011185.1"/>
    <property type="gene ID" value="ENSCAFG00020009060.1"/>
</dbReference>
<keyword evidence="1" id="KW-0812">Transmembrane</keyword>
<organism evidence="2 3">
    <name type="scientific">Canis lupus dingo</name>
    <name type="common">dingo</name>
    <dbReference type="NCBI Taxonomy" id="286419"/>
    <lineage>
        <taxon>Eukaryota</taxon>
        <taxon>Metazoa</taxon>
        <taxon>Chordata</taxon>
        <taxon>Craniata</taxon>
        <taxon>Vertebrata</taxon>
        <taxon>Euteleostomi</taxon>
        <taxon>Mammalia</taxon>
        <taxon>Eutheria</taxon>
        <taxon>Laurasiatheria</taxon>
        <taxon>Carnivora</taxon>
        <taxon>Caniformia</taxon>
        <taxon>Canidae</taxon>
        <taxon>Canis</taxon>
    </lineage>
</organism>
<reference evidence="2" key="1">
    <citation type="submission" date="2025-08" db="UniProtKB">
        <authorList>
            <consortium name="Ensembl"/>
        </authorList>
    </citation>
    <scope>IDENTIFICATION</scope>
</reference>
<reference evidence="2" key="2">
    <citation type="submission" date="2025-09" db="UniProtKB">
        <authorList>
            <consortium name="Ensembl"/>
        </authorList>
    </citation>
    <scope>IDENTIFICATION</scope>
</reference>
<proteinExistence type="predicted"/>
<evidence type="ECO:0000313" key="2">
    <source>
        <dbReference type="Ensembl" id="ENSCAFP00020011185.1"/>
    </source>
</evidence>
<sequence>MKEQSTGMPRTHLEVLRIHMQLVTVQFTYKGALEIVHVLNSISKGSQHFLAMGLDLGVTHYGRSRGKVAKVVKESLGPGVNNQDQCLPAQGLASSIFHIHFAPQAGDSSLLLGTKMHHDVRSESLQAIRDRSRYVLLLETVTFYSLLLTFWPLVPPSPLKSLVKVKLCPSGVESDQGRVSSEACPLNL</sequence>
<keyword evidence="1" id="KW-0472">Membrane</keyword>